<dbReference type="SUPFAM" id="SSF52266">
    <property type="entry name" value="SGNH hydrolase"/>
    <property type="match status" value="1"/>
</dbReference>
<keyword evidence="3" id="KW-0378">Hydrolase</keyword>
<dbReference type="InterPro" id="IPR053140">
    <property type="entry name" value="GDSL_Rv0518-like"/>
</dbReference>
<dbReference type="Proteomes" id="UP000824055">
    <property type="component" value="Unassembled WGS sequence"/>
</dbReference>
<evidence type="ECO:0000256" key="1">
    <source>
        <dbReference type="SAM" id="SignalP"/>
    </source>
</evidence>
<dbReference type="Pfam" id="PF13472">
    <property type="entry name" value="Lipase_GDSL_2"/>
    <property type="match status" value="1"/>
</dbReference>
<dbReference type="AlphaFoldDB" id="A0A9D2FYA7"/>
<reference evidence="3" key="1">
    <citation type="journal article" date="2021" name="PeerJ">
        <title>Extensive microbial diversity within the chicken gut microbiome revealed by metagenomics and culture.</title>
        <authorList>
            <person name="Gilroy R."/>
            <person name="Ravi A."/>
            <person name="Getino M."/>
            <person name="Pursley I."/>
            <person name="Horton D.L."/>
            <person name="Alikhan N.F."/>
            <person name="Baker D."/>
            <person name="Gharbi K."/>
            <person name="Hall N."/>
            <person name="Watson M."/>
            <person name="Adriaenssens E.M."/>
            <person name="Foster-Nyarko E."/>
            <person name="Jarju S."/>
            <person name="Secka A."/>
            <person name="Antonio M."/>
            <person name="Oren A."/>
            <person name="Chaudhuri R.R."/>
            <person name="La Ragione R."/>
            <person name="Hildebrand F."/>
            <person name="Pallen M.J."/>
        </authorList>
    </citation>
    <scope>NUCLEOTIDE SEQUENCE</scope>
    <source>
        <strain evidence="3">ChiHecec3B27-8219</strain>
    </source>
</reference>
<organism evidence="3 4">
    <name type="scientific">Candidatus Prevotella avicola</name>
    <dbReference type="NCBI Taxonomy" id="2838738"/>
    <lineage>
        <taxon>Bacteria</taxon>
        <taxon>Pseudomonadati</taxon>
        <taxon>Bacteroidota</taxon>
        <taxon>Bacteroidia</taxon>
        <taxon>Bacteroidales</taxon>
        <taxon>Prevotellaceae</taxon>
        <taxon>Prevotella</taxon>
    </lineage>
</organism>
<gene>
    <name evidence="3" type="ORF">H9966_04910</name>
</gene>
<comment type="caution">
    <text evidence="3">The sequence shown here is derived from an EMBL/GenBank/DDBJ whole genome shotgun (WGS) entry which is preliminary data.</text>
</comment>
<keyword evidence="1" id="KW-0732">Signal</keyword>
<dbReference type="PANTHER" id="PTHR43784:SF2">
    <property type="entry name" value="GDSL-LIKE LIPASE_ACYLHYDROLASE, PUTATIVE (AFU_ORTHOLOGUE AFUA_2G00820)-RELATED"/>
    <property type="match status" value="1"/>
</dbReference>
<feature type="signal peptide" evidence="1">
    <location>
        <begin position="1"/>
        <end position="20"/>
    </location>
</feature>
<proteinExistence type="predicted"/>
<protein>
    <submittedName>
        <fullName evidence="3">SGNH/GDSL hydrolase family protein</fullName>
    </submittedName>
</protein>
<evidence type="ECO:0000313" key="3">
    <source>
        <dbReference type="EMBL" id="HIZ69213.1"/>
    </source>
</evidence>
<name>A0A9D2FYA7_9BACT</name>
<sequence>MKKIILTSALALLAVAGLQAQTKWTATWATAIEAPLAESDMPKTTMTDHSLRQVIHVSIGGEKLRLQLSNEKSAQPVEIKSVYIADTDGGKDIEAKTAKYLTFGGKRSVTIEPSEAVYTDIAAYELKPLQRLSVTINYGKTPEKATTHRGSRTTSYLMAGEARPAAAFTPVETFEHWYSIAALEVEAPASTRCIACLGNSITDGRGTTTDAQNRWTDVLAEKLGGKVAVINLGIGGNCVIAGGLSAPASQRFDRDILAQRGVTDVVIFEGVNDIGGIRDDGSKTVAKLTEYYALFAKKAKERGLKVWGATITPFKNSFMKGESMEKVRQKVNEWVRASADYDGYIDFDKATRDPNDPEALRQDLQSDWLHPNAEGYKVMGQCAAKVLK</sequence>
<evidence type="ECO:0000259" key="2">
    <source>
        <dbReference type="Pfam" id="PF13472"/>
    </source>
</evidence>
<dbReference type="EMBL" id="DXBE01000038">
    <property type="protein sequence ID" value="HIZ69213.1"/>
    <property type="molecule type" value="Genomic_DNA"/>
</dbReference>
<dbReference type="InterPro" id="IPR036514">
    <property type="entry name" value="SGNH_hydro_sf"/>
</dbReference>
<feature type="chain" id="PRO_5038955982" evidence="1">
    <location>
        <begin position="21"/>
        <end position="388"/>
    </location>
</feature>
<dbReference type="GO" id="GO:0016788">
    <property type="term" value="F:hydrolase activity, acting on ester bonds"/>
    <property type="evidence" value="ECO:0007669"/>
    <property type="project" value="UniProtKB-ARBA"/>
</dbReference>
<dbReference type="CDD" id="cd01830">
    <property type="entry name" value="XynE_like"/>
    <property type="match status" value="1"/>
</dbReference>
<accession>A0A9D2FYA7</accession>
<feature type="domain" description="SGNH hydrolase-type esterase" evidence="2">
    <location>
        <begin position="196"/>
        <end position="378"/>
    </location>
</feature>
<dbReference type="InterPro" id="IPR013830">
    <property type="entry name" value="SGNH_hydro"/>
</dbReference>
<evidence type="ECO:0000313" key="4">
    <source>
        <dbReference type="Proteomes" id="UP000824055"/>
    </source>
</evidence>
<dbReference type="Gene3D" id="3.40.50.1110">
    <property type="entry name" value="SGNH hydrolase"/>
    <property type="match status" value="1"/>
</dbReference>
<dbReference type="PANTHER" id="PTHR43784">
    <property type="entry name" value="GDSL-LIKE LIPASE/ACYLHYDROLASE, PUTATIVE (AFU_ORTHOLOGUE AFUA_2G00820)-RELATED"/>
    <property type="match status" value="1"/>
</dbReference>
<reference evidence="3" key="2">
    <citation type="submission" date="2021-04" db="EMBL/GenBank/DDBJ databases">
        <authorList>
            <person name="Gilroy R."/>
        </authorList>
    </citation>
    <scope>NUCLEOTIDE SEQUENCE</scope>
    <source>
        <strain evidence="3">ChiHecec3B27-8219</strain>
    </source>
</reference>